<keyword evidence="3 6" id="KW-0812">Transmembrane</keyword>
<dbReference type="GO" id="GO:0016020">
    <property type="term" value="C:membrane"/>
    <property type="evidence" value="ECO:0007669"/>
    <property type="project" value="UniProtKB-SubCell"/>
</dbReference>
<evidence type="ECO:0008006" key="9">
    <source>
        <dbReference type="Google" id="ProtNLM"/>
    </source>
</evidence>
<dbReference type="Proteomes" id="UP000007799">
    <property type="component" value="Unassembled WGS sequence"/>
</dbReference>
<sequence length="288" mass="31852">MSLGGEFGAAGNGPVPAQALHRMVDPYLGGFERALTQWSPKLLSLARICILSTYFEDGVRMILQRREQALHFKREWGLGYTPAYMFVFLNMLLQLLPAALILFRKHVKASCACLAGVVVLQTIAYNMVFDLRFFMRNAAVVGGLLFILADEMQQASNIFSMPLFMAATSDNKSTNWLQLAGRMLIVAMFMTLVMFDSGLRIFIEVIGLVLVLAVAVGFQTKVSAAVLVCMLMIENVLLNAFWMQRPSSTAFDFKLYDFFQTMSVIGGLLMIVALGPGGVSLDQSKKSL</sequence>
<protein>
    <recommendedName>
        <fullName evidence="9">Surfeit locus protein 4</fullName>
    </recommendedName>
</protein>
<dbReference type="EMBL" id="GL832968">
    <property type="protein sequence ID" value="EGD74154.1"/>
    <property type="molecule type" value="Genomic_DNA"/>
</dbReference>
<dbReference type="InParanoid" id="F2UC47"/>
<name>F2UC47_SALR5</name>
<feature type="transmembrane region" description="Helical" evidence="6">
    <location>
        <begin position="201"/>
        <end position="218"/>
    </location>
</feature>
<proteinExistence type="inferred from homology"/>
<keyword evidence="4 6" id="KW-1133">Transmembrane helix</keyword>
<evidence type="ECO:0000256" key="3">
    <source>
        <dbReference type="ARBA" id="ARBA00022692"/>
    </source>
</evidence>
<dbReference type="eggNOG" id="KOG3998">
    <property type="taxonomic scope" value="Eukaryota"/>
</dbReference>
<keyword evidence="8" id="KW-1185">Reference proteome</keyword>
<gene>
    <name evidence="7" type="ORF">PTSG_12404</name>
</gene>
<evidence type="ECO:0000256" key="1">
    <source>
        <dbReference type="ARBA" id="ARBA00004141"/>
    </source>
</evidence>
<feature type="transmembrane region" description="Helical" evidence="6">
    <location>
        <begin position="83"/>
        <end position="103"/>
    </location>
</feature>
<feature type="transmembrane region" description="Helical" evidence="6">
    <location>
        <begin position="110"/>
        <end position="128"/>
    </location>
</feature>
<feature type="transmembrane region" description="Helical" evidence="6">
    <location>
        <begin position="225"/>
        <end position="242"/>
    </location>
</feature>
<dbReference type="Pfam" id="PF02077">
    <property type="entry name" value="SURF4"/>
    <property type="match status" value="1"/>
</dbReference>
<evidence type="ECO:0000256" key="2">
    <source>
        <dbReference type="ARBA" id="ARBA00006945"/>
    </source>
</evidence>
<reference evidence="7" key="1">
    <citation type="submission" date="2009-08" db="EMBL/GenBank/DDBJ databases">
        <title>Annotation of Salpingoeca rosetta.</title>
        <authorList>
            <consortium name="The Broad Institute Genome Sequencing Platform"/>
            <person name="Russ C."/>
            <person name="Cuomo C."/>
            <person name="Burger G."/>
            <person name="Gray M.W."/>
            <person name="Holland P.W.H."/>
            <person name="King N."/>
            <person name="Lang F.B.F."/>
            <person name="Roger A.J."/>
            <person name="Ruiz-Trillo I."/>
            <person name="Young S.K."/>
            <person name="Zeng Q."/>
            <person name="Gargeya S."/>
            <person name="Alvarado L."/>
            <person name="Berlin A."/>
            <person name="Chapman S.B."/>
            <person name="Chen Z."/>
            <person name="Freedman E."/>
            <person name="Gellesch M."/>
            <person name="Goldberg J."/>
            <person name="Griggs A."/>
            <person name="Gujja S."/>
            <person name="Heilman E."/>
            <person name="Heiman D."/>
            <person name="Howarth C."/>
            <person name="Mehta T."/>
            <person name="Neiman D."/>
            <person name="Pearson M."/>
            <person name="Roberts A."/>
            <person name="Saif S."/>
            <person name="Shea T."/>
            <person name="Shenoy N."/>
            <person name="Sisk P."/>
            <person name="Stolte C."/>
            <person name="Sykes S."/>
            <person name="White J."/>
            <person name="Yandava C."/>
            <person name="Haas B."/>
            <person name="Nusbaum C."/>
            <person name="Birren B."/>
        </authorList>
    </citation>
    <scope>NUCLEOTIDE SEQUENCE [LARGE SCALE GENOMIC DNA]</scope>
    <source>
        <strain evidence="7">ATCC 50818</strain>
    </source>
</reference>
<feature type="transmembrane region" description="Helical" evidence="6">
    <location>
        <begin position="262"/>
        <end position="281"/>
    </location>
</feature>
<evidence type="ECO:0000256" key="6">
    <source>
        <dbReference type="SAM" id="Phobius"/>
    </source>
</evidence>
<evidence type="ECO:0000313" key="8">
    <source>
        <dbReference type="Proteomes" id="UP000007799"/>
    </source>
</evidence>
<keyword evidence="5 6" id="KW-0472">Membrane</keyword>
<accession>F2UC47</accession>
<dbReference type="InterPro" id="IPR002995">
    <property type="entry name" value="Surf4"/>
</dbReference>
<organism evidence="8">
    <name type="scientific">Salpingoeca rosetta (strain ATCC 50818 / BSB-021)</name>
    <dbReference type="NCBI Taxonomy" id="946362"/>
    <lineage>
        <taxon>Eukaryota</taxon>
        <taxon>Choanoflagellata</taxon>
        <taxon>Craspedida</taxon>
        <taxon>Salpingoecidae</taxon>
        <taxon>Salpingoeca</taxon>
    </lineage>
</organism>
<evidence type="ECO:0000313" key="7">
    <source>
        <dbReference type="EMBL" id="EGD74154.1"/>
    </source>
</evidence>
<comment type="subcellular location">
    <subcellularLocation>
        <location evidence="1">Membrane</location>
        <topology evidence="1">Multi-pass membrane protein</topology>
    </subcellularLocation>
</comment>
<dbReference type="OrthoDB" id="7859621at2759"/>
<dbReference type="GeneID" id="16073629"/>
<dbReference type="STRING" id="946362.F2UC47"/>
<dbReference type="RefSeq" id="XP_004993055.1">
    <property type="nucleotide sequence ID" value="XM_004992998.1"/>
</dbReference>
<dbReference type="AlphaFoldDB" id="F2UC47"/>
<evidence type="ECO:0000256" key="4">
    <source>
        <dbReference type="ARBA" id="ARBA00022989"/>
    </source>
</evidence>
<comment type="similarity">
    <text evidence="2">Belongs to the SURF4 family.</text>
</comment>
<evidence type="ECO:0000256" key="5">
    <source>
        <dbReference type="ARBA" id="ARBA00023136"/>
    </source>
</evidence>
<dbReference type="KEGG" id="sre:PTSG_12404"/>
<dbReference type="FunCoup" id="F2UC47">
    <property type="interactions" value="1395"/>
</dbReference>